<dbReference type="RefSeq" id="WP_126831519.1">
    <property type="nucleotide sequence ID" value="NZ_CBCRYB010000001.1"/>
</dbReference>
<dbReference type="PANTHER" id="PTHR35792:SF1">
    <property type="entry name" value="SLL0268 PROTEIN"/>
    <property type="match status" value="1"/>
</dbReference>
<dbReference type="InterPro" id="IPR024623">
    <property type="entry name" value="YtxH"/>
</dbReference>
<reference evidence="1 2" key="1">
    <citation type="submission" date="2017-05" db="EMBL/GenBank/DDBJ databases">
        <title>Vagococcus spp. assemblies.</title>
        <authorList>
            <person name="Gulvik C.A."/>
        </authorList>
    </citation>
    <scope>NUCLEOTIDE SEQUENCE [LARGE SCALE GENOMIC DNA]</scope>
    <source>
        <strain evidence="1 2">CCUG 41755</strain>
    </source>
</reference>
<dbReference type="OrthoDB" id="2139646at2"/>
<dbReference type="PANTHER" id="PTHR35792">
    <property type="entry name" value="GENERAL STRESS PROTEIN"/>
    <property type="match status" value="1"/>
</dbReference>
<comment type="caution">
    <text evidence="1">The sequence shown here is derived from an EMBL/GenBank/DDBJ whole genome shotgun (WGS) entry which is preliminary data.</text>
</comment>
<organism evidence="1 2">
    <name type="scientific">Vagococcus fessus</name>
    <dbReference type="NCBI Taxonomy" id="120370"/>
    <lineage>
        <taxon>Bacteria</taxon>
        <taxon>Bacillati</taxon>
        <taxon>Bacillota</taxon>
        <taxon>Bacilli</taxon>
        <taxon>Lactobacillales</taxon>
        <taxon>Enterococcaceae</taxon>
        <taxon>Vagococcus</taxon>
    </lineage>
</organism>
<name>A0A430A8A7_9ENTE</name>
<dbReference type="InterPro" id="IPR052928">
    <property type="entry name" value="Desiccation-related_membrane"/>
</dbReference>
<evidence type="ECO:0008006" key="3">
    <source>
        <dbReference type="Google" id="ProtNLM"/>
    </source>
</evidence>
<protein>
    <recommendedName>
        <fullName evidence="3">YtxH domain-containing protein</fullName>
    </recommendedName>
</protein>
<dbReference type="AlphaFoldDB" id="A0A430A8A7"/>
<accession>A0A430A8A7</accession>
<dbReference type="Pfam" id="PF12732">
    <property type="entry name" value="YtxH"/>
    <property type="match status" value="1"/>
</dbReference>
<evidence type="ECO:0000313" key="2">
    <source>
        <dbReference type="Proteomes" id="UP000287101"/>
    </source>
</evidence>
<sequence>MFKKFAKGLVVGSVVGGGLGLLFAPKKGKETRQGVIDSVEDATTTTTDLTKSIKRFNESLVTLKKTAAEVIPTFTEDMTETVEDFKFQAEPRIKEITKQVEKIQNTVDKKTNVK</sequence>
<evidence type="ECO:0000313" key="1">
    <source>
        <dbReference type="EMBL" id="RSU03309.1"/>
    </source>
</evidence>
<dbReference type="Proteomes" id="UP000287101">
    <property type="component" value="Unassembled WGS sequence"/>
</dbReference>
<keyword evidence="2" id="KW-1185">Reference proteome</keyword>
<dbReference type="EMBL" id="NGJY01000002">
    <property type="protein sequence ID" value="RSU03309.1"/>
    <property type="molecule type" value="Genomic_DNA"/>
</dbReference>
<proteinExistence type="predicted"/>
<gene>
    <name evidence="1" type="ORF">CBF31_06230</name>
</gene>